<organism evidence="1">
    <name type="scientific">Rhizophora mucronata</name>
    <name type="common">Asiatic mangrove</name>
    <dbReference type="NCBI Taxonomy" id="61149"/>
    <lineage>
        <taxon>Eukaryota</taxon>
        <taxon>Viridiplantae</taxon>
        <taxon>Streptophyta</taxon>
        <taxon>Embryophyta</taxon>
        <taxon>Tracheophyta</taxon>
        <taxon>Spermatophyta</taxon>
        <taxon>Magnoliopsida</taxon>
        <taxon>eudicotyledons</taxon>
        <taxon>Gunneridae</taxon>
        <taxon>Pentapetalae</taxon>
        <taxon>rosids</taxon>
        <taxon>fabids</taxon>
        <taxon>Malpighiales</taxon>
        <taxon>Rhizophoraceae</taxon>
        <taxon>Rhizophora</taxon>
    </lineage>
</organism>
<name>A0A2P2P8X3_RHIMU</name>
<evidence type="ECO:0000313" key="1">
    <source>
        <dbReference type="EMBL" id="MBX51210.1"/>
    </source>
</evidence>
<dbReference type="AlphaFoldDB" id="A0A2P2P8X3"/>
<reference evidence="1" key="1">
    <citation type="submission" date="2018-02" db="EMBL/GenBank/DDBJ databases">
        <title>Rhizophora mucronata_Transcriptome.</title>
        <authorList>
            <person name="Meera S.P."/>
            <person name="Sreeshan A."/>
            <person name="Augustine A."/>
        </authorList>
    </citation>
    <scope>NUCLEOTIDE SEQUENCE</scope>
    <source>
        <tissue evidence="1">Leaf</tissue>
    </source>
</reference>
<sequence length="48" mass="5504">MSIHCRQKTYQLMVGTNKVPTFFSLIILQTHAIGSKCNKFPMKCFLPT</sequence>
<proteinExistence type="predicted"/>
<accession>A0A2P2P8X3</accession>
<dbReference type="EMBL" id="GGEC01070726">
    <property type="protein sequence ID" value="MBX51210.1"/>
    <property type="molecule type" value="Transcribed_RNA"/>
</dbReference>
<protein>
    <submittedName>
        <fullName evidence="1">Uncharacterized protein</fullName>
    </submittedName>
</protein>